<protein>
    <recommendedName>
        <fullName evidence="5">Methyl-accepting transducer domain-containing protein</fullName>
    </recommendedName>
</protein>
<comment type="similarity">
    <text evidence="2">Belongs to the methyl-accepting chemotaxis (MCP) protein family.</text>
</comment>
<dbReference type="PROSITE" id="PS50111">
    <property type="entry name" value="CHEMOTAXIS_TRANSDUC_2"/>
    <property type="match status" value="1"/>
</dbReference>
<keyword evidence="4" id="KW-1133">Transmembrane helix</keyword>
<keyword evidence="4" id="KW-0472">Membrane</keyword>
<gene>
    <name evidence="6" type="ORF">HFA01_14440</name>
</gene>
<keyword evidence="4" id="KW-0812">Transmembrane</keyword>
<dbReference type="GO" id="GO:0016020">
    <property type="term" value="C:membrane"/>
    <property type="evidence" value="ECO:0007669"/>
    <property type="project" value="InterPro"/>
</dbReference>
<dbReference type="GO" id="GO:0007165">
    <property type="term" value="P:signal transduction"/>
    <property type="evidence" value="ECO:0007669"/>
    <property type="project" value="UniProtKB-KW"/>
</dbReference>
<dbReference type="Gene3D" id="1.10.287.950">
    <property type="entry name" value="Methyl-accepting chemotaxis protein"/>
    <property type="match status" value="1"/>
</dbReference>
<dbReference type="GO" id="GO:0006935">
    <property type="term" value="P:chemotaxis"/>
    <property type="evidence" value="ECO:0007669"/>
    <property type="project" value="InterPro"/>
</dbReference>
<dbReference type="SMART" id="SM00283">
    <property type="entry name" value="MA"/>
    <property type="match status" value="1"/>
</dbReference>
<dbReference type="RefSeq" id="WP_146814641.1">
    <property type="nucleotide sequence ID" value="NZ_BJYD01000012.1"/>
</dbReference>
<dbReference type="AlphaFoldDB" id="A0A511WV33"/>
<sequence>MKKNTIQSPWFHAMVIFVYGVGSFSMPFFLSPLLSGVGFLIISTLIASSYWLEMRRKKESHVEDIQAEALPTVDHQSITASLEELRHIEAHSEHLNTMNQQSSETSEQVNQQLMTMVENIQTEQDHLNDFQKQMETIQGMIDSLGNTIKTSAETSKTVRNLSTSGKEKVDEFNAVFSEILHATEQFGNFNERLLSQMKKVTEALGSIEYISNQTNLLALNASIEAARAGEHGRGFGVVADEIRKLSAQVKESASDIETVISHVNHSIAEQKQSYQTETITLYVGKEKAEEMTQIFDEVLGNISILYHQSTQVQALSDEVLEEKQATQNKFNAIHELTVQLSAHTEGSSEKIMEQQATMMELDMTAMTMTQHIQEVKKTLQQYRSNTENVRWLRPSEINKRKEEKVSS</sequence>
<accession>A0A511WV33</accession>
<feature type="transmembrane region" description="Helical" evidence="4">
    <location>
        <begin position="36"/>
        <end position="52"/>
    </location>
</feature>
<evidence type="ECO:0000313" key="6">
    <source>
        <dbReference type="EMBL" id="GEN53182.1"/>
    </source>
</evidence>
<dbReference type="SUPFAM" id="SSF58104">
    <property type="entry name" value="Methyl-accepting chemotaxis protein (MCP) signaling domain"/>
    <property type="match status" value="1"/>
</dbReference>
<dbReference type="EMBL" id="BJYD01000012">
    <property type="protein sequence ID" value="GEN53182.1"/>
    <property type="molecule type" value="Genomic_DNA"/>
</dbReference>
<comment type="caution">
    <text evidence="6">The sequence shown here is derived from an EMBL/GenBank/DDBJ whole genome shotgun (WGS) entry which is preliminary data.</text>
</comment>
<evidence type="ECO:0000256" key="1">
    <source>
        <dbReference type="ARBA" id="ARBA00023224"/>
    </source>
</evidence>
<name>A0A511WV33_9BACI</name>
<evidence type="ECO:0000313" key="7">
    <source>
        <dbReference type="Proteomes" id="UP000321886"/>
    </source>
</evidence>
<dbReference type="Pfam" id="PF00015">
    <property type="entry name" value="MCPsignal"/>
    <property type="match status" value="1"/>
</dbReference>
<evidence type="ECO:0000256" key="3">
    <source>
        <dbReference type="PROSITE-ProRule" id="PRU00284"/>
    </source>
</evidence>
<keyword evidence="7" id="KW-1185">Reference proteome</keyword>
<feature type="transmembrane region" description="Helical" evidence="4">
    <location>
        <begin position="12"/>
        <end position="30"/>
    </location>
</feature>
<feature type="domain" description="Methyl-accepting transducer" evidence="5">
    <location>
        <begin position="98"/>
        <end position="337"/>
    </location>
</feature>
<evidence type="ECO:0000256" key="2">
    <source>
        <dbReference type="ARBA" id="ARBA00029447"/>
    </source>
</evidence>
<evidence type="ECO:0000259" key="5">
    <source>
        <dbReference type="PROSITE" id="PS50111"/>
    </source>
</evidence>
<dbReference type="InterPro" id="IPR004089">
    <property type="entry name" value="MCPsignal_dom"/>
</dbReference>
<dbReference type="PANTHER" id="PTHR32089">
    <property type="entry name" value="METHYL-ACCEPTING CHEMOTAXIS PROTEIN MCPB"/>
    <property type="match status" value="1"/>
</dbReference>
<dbReference type="GO" id="GO:0004888">
    <property type="term" value="F:transmembrane signaling receptor activity"/>
    <property type="evidence" value="ECO:0007669"/>
    <property type="project" value="InterPro"/>
</dbReference>
<dbReference type="PANTHER" id="PTHR32089:SF112">
    <property type="entry name" value="LYSOZYME-LIKE PROTEIN-RELATED"/>
    <property type="match status" value="1"/>
</dbReference>
<proteinExistence type="inferred from homology"/>
<dbReference type="PRINTS" id="PR00260">
    <property type="entry name" value="CHEMTRNSDUCR"/>
</dbReference>
<keyword evidence="1 3" id="KW-0807">Transducer</keyword>
<dbReference type="InterPro" id="IPR004090">
    <property type="entry name" value="Chemotax_Me-accpt_rcpt"/>
</dbReference>
<reference evidence="6 7" key="1">
    <citation type="submission" date="2019-07" db="EMBL/GenBank/DDBJ databases">
        <title>Whole genome shotgun sequence of Halobacillus faecis NBRC 103569.</title>
        <authorList>
            <person name="Hosoyama A."/>
            <person name="Uohara A."/>
            <person name="Ohji S."/>
            <person name="Ichikawa N."/>
        </authorList>
    </citation>
    <scope>NUCLEOTIDE SEQUENCE [LARGE SCALE GENOMIC DNA]</scope>
    <source>
        <strain evidence="6 7">NBRC 103569</strain>
    </source>
</reference>
<organism evidence="6 7">
    <name type="scientific">Halobacillus faecis</name>
    <dbReference type="NCBI Taxonomy" id="360184"/>
    <lineage>
        <taxon>Bacteria</taxon>
        <taxon>Bacillati</taxon>
        <taxon>Bacillota</taxon>
        <taxon>Bacilli</taxon>
        <taxon>Bacillales</taxon>
        <taxon>Bacillaceae</taxon>
        <taxon>Halobacillus</taxon>
    </lineage>
</organism>
<dbReference type="OrthoDB" id="266313at2"/>
<evidence type="ECO:0000256" key="4">
    <source>
        <dbReference type="SAM" id="Phobius"/>
    </source>
</evidence>
<dbReference type="Proteomes" id="UP000321886">
    <property type="component" value="Unassembled WGS sequence"/>
</dbReference>